<dbReference type="RefSeq" id="WP_311485311.1">
    <property type="nucleotide sequence ID" value="NZ_JAVRHP010000086.1"/>
</dbReference>
<evidence type="ECO:0000313" key="1">
    <source>
        <dbReference type="EMBL" id="MDT0651172.1"/>
    </source>
</evidence>
<organism evidence="1 2">
    <name type="scientific">Autumnicola edwardsiae</name>
    <dbReference type="NCBI Taxonomy" id="3075594"/>
    <lineage>
        <taxon>Bacteria</taxon>
        <taxon>Pseudomonadati</taxon>
        <taxon>Bacteroidota</taxon>
        <taxon>Flavobacteriia</taxon>
        <taxon>Flavobacteriales</taxon>
        <taxon>Flavobacteriaceae</taxon>
        <taxon>Autumnicola</taxon>
    </lineage>
</organism>
<reference evidence="1 2" key="1">
    <citation type="submission" date="2023-09" db="EMBL/GenBank/DDBJ databases">
        <authorList>
            <person name="Rey-Velasco X."/>
        </authorList>
    </citation>
    <scope>NUCLEOTIDE SEQUENCE [LARGE SCALE GENOMIC DNA]</scope>
    <source>
        <strain evidence="1 2">F297</strain>
    </source>
</reference>
<gene>
    <name evidence="1" type="ORF">RM529_13520</name>
</gene>
<accession>A0ABU3CXT4</accession>
<comment type="caution">
    <text evidence="1">The sequence shown here is derived from an EMBL/GenBank/DDBJ whole genome shotgun (WGS) entry which is preliminary data.</text>
</comment>
<sequence length="58" mass="6896">MHWMFEDFKTDLDSLNRTVRKKALEIANELMIQGKCTEKEAITEAIKQAEEWFYDLEG</sequence>
<name>A0ABU3CXT4_9FLAO</name>
<dbReference type="Proteomes" id="UP001248819">
    <property type="component" value="Unassembled WGS sequence"/>
</dbReference>
<keyword evidence="2" id="KW-1185">Reference proteome</keyword>
<protein>
    <submittedName>
        <fullName evidence="1">Uncharacterized protein</fullName>
    </submittedName>
</protein>
<dbReference type="EMBL" id="JAVRHP010000086">
    <property type="protein sequence ID" value="MDT0651172.1"/>
    <property type="molecule type" value="Genomic_DNA"/>
</dbReference>
<evidence type="ECO:0000313" key="2">
    <source>
        <dbReference type="Proteomes" id="UP001248819"/>
    </source>
</evidence>
<proteinExistence type="predicted"/>